<dbReference type="Gene3D" id="3.40.50.620">
    <property type="entry name" value="HUPs"/>
    <property type="match status" value="1"/>
</dbReference>
<dbReference type="PANTHER" id="PTHR46268:SF6">
    <property type="entry name" value="UNIVERSAL STRESS PROTEIN UP12"/>
    <property type="match status" value="1"/>
</dbReference>
<evidence type="ECO:0000259" key="3">
    <source>
        <dbReference type="Pfam" id="PF00582"/>
    </source>
</evidence>
<dbReference type="InterPro" id="IPR006016">
    <property type="entry name" value="UspA"/>
</dbReference>
<dbReference type="InterPro" id="IPR006015">
    <property type="entry name" value="Universal_stress_UspA"/>
</dbReference>
<dbReference type="Proteomes" id="UP000011513">
    <property type="component" value="Unassembled WGS sequence"/>
</dbReference>
<reference evidence="4 5" key="1">
    <citation type="journal article" date="2014" name="PLoS Genet.">
        <title>Phylogenetically driven sequencing of extremely halophilic archaea reveals strategies for static and dynamic osmo-response.</title>
        <authorList>
            <person name="Becker E.A."/>
            <person name="Seitzer P.M."/>
            <person name="Tritt A."/>
            <person name="Larsen D."/>
            <person name="Krusor M."/>
            <person name="Yao A.I."/>
            <person name="Wu D."/>
            <person name="Madern D."/>
            <person name="Eisen J.A."/>
            <person name="Darling A.E."/>
            <person name="Facciotti M.T."/>
        </authorList>
    </citation>
    <scope>NUCLEOTIDE SEQUENCE [LARGE SCALE GENOMIC DNA]</scope>
    <source>
        <strain evidence="4 5">JCM 14848</strain>
    </source>
</reference>
<comment type="similarity">
    <text evidence="1">Belongs to the universal stress protein A family.</text>
</comment>
<dbReference type="eggNOG" id="arCOG02053">
    <property type="taxonomic scope" value="Archaea"/>
</dbReference>
<dbReference type="InterPro" id="IPR014729">
    <property type="entry name" value="Rossmann-like_a/b/a_fold"/>
</dbReference>
<dbReference type="EMBL" id="AOIV01000027">
    <property type="protein sequence ID" value="ELZ29782.1"/>
    <property type="molecule type" value="Genomic_DNA"/>
</dbReference>
<dbReference type="RefSeq" id="WP_008387094.1">
    <property type="nucleotide sequence ID" value="NZ_AOIV01000027.1"/>
</dbReference>
<dbReference type="PRINTS" id="PR01438">
    <property type="entry name" value="UNVRSLSTRESS"/>
</dbReference>
<dbReference type="SUPFAM" id="SSF52402">
    <property type="entry name" value="Adenine nucleotide alpha hydrolases-like"/>
    <property type="match status" value="1"/>
</dbReference>
<dbReference type="OrthoDB" id="14880at2157"/>
<comment type="caution">
    <text evidence="4">The sequence shown here is derived from an EMBL/GenBank/DDBJ whole genome shotgun (WGS) entry which is preliminary data.</text>
</comment>
<feature type="domain" description="UspA" evidence="3">
    <location>
        <begin position="4"/>
        <end position="141"/>
    </location>
</feature>
<protein>
    <submittedName>
        <fullName evidence="4">Universal stress protein uspa-like protein</fullName>
    </submittedName>
</protein>
<feature type="compositionally biased region" description="Acidic residues" evidence="2">
    <location>
        <begin position="46"/>
        <end position="59"/>
    </location>
</feature>
<name>M0D503_HALPD</name>
<evidence type="ECO:0000256" key="1">
    <source>
        <dbReference type="ARBA" id="ARBA00008791"/>
    </source>
</evidence>
<dbReference type="AlphaFoldDB" id="M0D503"/>
<dbReference type="InParanoid" id="M0D503"/>
<keyword evidence="5" id="KW-1185">Reference proteome</keyword>
<dbReference type="CDD" id="cd00293">
    <property type="entry name" value="USP-like"/>
    <property type="match status" value="1"/>
</dbReference>
<accession>M0D503</accession>
<gene>
    <name evidence="4" type="ORF">C474_12136</name>
</gene>
<proteinExistence type="inferred from homology"/>
<dbReference type="PANTHER" id="PTHR46268">
    <property type="entry name" value="STRESS RESPONSE PROTEIN NHAX"/>
    <property type="match status" value="1"/>
</dbReference>
<evidence type="ECO:0000313" key="5">
    <source>
        <dbReference type="Proteomes" id="UP000011513"/>
    </source>
</evidence>
<evidence type="ECO:0000313" key="4">
    <source>
        <dbReference type="EMBL" id="ELZ29782.1"/>
    </source>
</evidence>
<organism evidence="4 5">
    <name type="scientific">Halogeometricum pallidum JCM 14848</name>
    <dbReference type="NCBI Taxonomy" id="1227487"/>
    <lineage>
        <taxon>Archaea</taxon>
        <taxon>Methanobacteriati</taxon>
        <taxon>Methanobacteriota</taxon>
        <taxon>Stenosarchaea group</taxon>
        <taxon>Halobacteria</taxon>
        <taxon>Halobacteriales</taxon>
        <taxon>Haloferacaceae</taxon>
        <taxon>Halogeometricum</taxon>
    </lineage>
</organism>
<evidence type="ECO:0000256" key="2">
    <source>
        <dbReference type="SAM" id="MobiDB-lite"/>
    </source>
</evidence>
<dbReference type="Pfam" id="PF00582">
    <property type="entry name" value="Usp"/>
    <property type="match status" value="1"/>
</dbReference>
<sequence length="141" mass="14436">MHYLVAVDGSEPSDGALDHALMLSAALDASLTVAYAVEPNAVEPNADGDDSLYTEDPDDAEARGERIVADATGRAAENGVDAEAVLLYGDAVETITAYAAENGVDGIVVGHRGLSDRVEGMVGSVAKRLVANAAVPVTVVR</sequence>
<feature type="region of interest" description="Disordered" evidence="2">
    <location>
        <begin position="41"/>
        <end position="60"/>
    </location>
</feature>